<dbReference type="RefSeq" id="XP_040781423.1">
    <property type="nucleotide sequence ID" value="XM_040916517.1"/>
</dbReference>
<feature type="transmembrane region" description="Helical" evidence="1">
    <location>
        <begin position="166"/>
        <end position="189"/>
    </location>
</feature>
<evidence type="ECO:0008006" key="4">
    <source>
        <dbReference type="Google" id="ProtNLM"/>
    </source>
</evidence>
<keyword evidence="1" id="KW-1133">Transmembrane helix</keyword>
<keyword evidence="1" id="KW-0472">Membrane</keyword>
<feature type="transmembrane region" description="Helical" evidence="1">
    <location>
        <begin position="342"/>
        <end position="365"/>
    </location>
</feature>
<name>A0A9P5CU76_CRYP1</name>
<reference evidence="2" key="1">
    <citation type="journal article" date="2020" name="Phytopathology">
        <title>Genome sequence of the chestnut blight fungus Cryphonectria parasitica EP155: A fundamental resource for an archetypical invasive plant pathogen.</title>
        <authorList>
            <person name="Crouch J.A."/>
            <person name="Dawe A."/>
            <person name="Aerts A."/>
            <person name="Barry K."/>
            <person name="Churchill A.C.L."/>
            <person name="Grimwood J."/>
            <person name="Hillman B."/>
            <person name="Milgroom M.G."/>
            <person name="Pangilinan J."/>
            <person name="Smith M."/>
            <person name="Salamov A."/>
            <person name="Schmutz J."/>
            <person name="Yadav J."/>
            <person name="Grigoriev I.V."/>
            <person name="Nuss D."/>
        </authorList>
    </citation>
    <scope>NUCLEOTIDE SEQUENCE</scope>
    <source>
        <strain evidence="2">EP155</strain>
    </source>
</reference>
<organism evidence="2 3">
    <name type="scientific">Cryphonectria parasitica (strain ATCC 38755 / EP155)</name>
    <dbReference type="NCBI Taxonomy" id="660469"/>
    <lineage>
        <taxon>Eukaryota</taxon>
        <taxon>Fungi</taxon>
        <taxon>Dikarya</taxon>
        <taxon>Ascomycota</taxon>
        <taxon>Pezizomycotina</taxon>
        <taxon>Sordariomycetes</taxon>
        <taxon>Sordariomycetidae</taxon>
        <taxon>Diaporthales</taxon>
        <taxon>Cryphonectriaceae</taxon>
        <taxon>Cryphonectria-Endothia species complex</taxon>
        <taxon>Cryphonectria</taxon>
    </lineage>
</organism>
<feature type="transmembrane region" description="Helical" evidence="1">
    <location>
        <begin position="28"/>
        <end position="51"/>
    </location>
</feature>
<dbReference type="EMBL" id="MU032344">
    <property type="protein sequence ID" value="KAF3770462.1"/>
    <property type="molecule type" value="Genomic_DNA"/>
</dbReference>
<dbReference type="Proteomes" id="UP000803844">
    <property type="component" value="Unassembled WGS sequence"/>
</dbReference>
<proteinExistence type="predicted"/>
<protein>
    <recommendedName>
        <fullName evidence="4">Sodium/bile acid cotransporter</fullName>
    </recommendedName>
</protein>
<dbReference type="Gene3D" id="1.20.1530.20">
    <property type="match status" value="1"/>
</dbReference>
<dbReference type="InterPro" id="IPR038770">
    <property type="entry name" value="Na+/solute_symporter_sf"/>
</dbReference>
<evidence type="ECO:0000256" key="1">
    <source>
        <dbReference type="SAM" id="Phobius"/>
    </source>
</evidence>
<feature type="transmembrane region" description="Helical" evidence="1">
    <location>
        <begin position="133"/>
        <end position="154"/>
    </location>
</feature>
<gene>
    <name evidence="2" type="ORF">M406DRAFT_248237</name>
</gene>
<evidence type="ECO:0000313" key="2">
    <source>
        <dbReference type="EMBL" id="KAF3770462.1"/>
    </source>
</evidence>
<feature type="transmembrane region" description="Helical" evidence="1">
    <location>
        <begin position="377"/>
        <end position="397"/>
    </location>
</feature>
<accession>A0A9P5CU76</accession>
<feature type="transmembrane region" description="Helical" evidence="1">
    <location>
        <begin position="66"/>
        <end position="85"/>
    </location>
</feature>
<dbReference type="AlphaFoldDB" id="A0A9P5CU76"/>
<dbReference type="PANTHER" id="PTHR18640">
    <property type="entry name" value="SOLUTE CARRIER FAMILY 10 MEMBER 7"/>
    <property type="match status" value="1"/>
</dbReference>
<dbReference type="OrthoDB" id="188035at2759"/>
<feature type="transmembrane region" description="Helical" evidence="1">
    <location>
        <begin position="209"/>
        <end position="227"/>
    </location>
</feature>
<keyword evidence="1" id="KW-0812">Transmembrane</keyword>
<evidence type="ECO:0000313" key="3">
    <source>
        <dbReference type="Proteomes" id="UP000803844"/>
    </source>
</evidence>
<feature type="transmembrane region" description="Helical" evidence="1">
    <location>
        <begin position="281"/>
        <end position="303"/>
    </location>
</feature>
<keyword evidence="3" id="KW-1185">Reference proteome</keyword>
<feature type="transmembrane region" description="Helical" evidence="1">
    <location>
        <begin position="239"/>
        <end position="261"/>
    </location>
</feature>
<dbReference type="GeneID" id="63833646"/>
<comment type="caution">
    <text evidence="2">The sequence shown here is derived from an EMBL/GenBank/DDBJ whole genome shotgun (WGS) entry which is preliminary data.</text>
</comment>
<feature type="transmembrane region" description="Helical" evidence="1">
    <location>
        <begin position="97"/>
        <end position="121"/>
    </location>
</feature>
<dbReference type="GO" id="GO:0005886">
    <property type="term" value="C:plasma membrane"/>
    <property type="evidence" value="ECO:0007669"/>
    <property type="project" value="TreeGrafter"/>
</dbReference>
<dbReference type="PANTHER" id="PTHR18640:SF5">
    <property type="entry name" value="SODIUM_BILE ACID COTRANSPORTER 7"/>
    <property type="match status" value="1"/>
</dbReference>
<sequence length="455" mass="50553">MVVTARIPDDHVENEQKGKKVTKARNRYIQFLSEQWLVICFGLACVLAWKWPDVAATGGPIKSEYTILYGSVAIIFFISGLQLSTQKLRENLFNWRLHIIVQGISFVVIPVIWLVIMWIMIAAGDLQTKVIEIPVLTGMLVTSCLPTTISSNVVMTRNAGGDDAAAIIEVVIGNVFGSFISPGLIYALIPRRPEFTSWMPASPTTLGAMYSGVAEKLGLTVILPLVVGQLVRILFEKKVVWCVTHLKLGKLSTFFLCTLIWSTFSNAFKTGALYTMPKASIFFTVFMNIGLYVLFTIICFVFARPPHNLVKKAIGPQLASLSIPRPIRHFITPRQMSKEQTIAVCFCGAAKTTGVGIPLVAAMWSGRDELTRAYLQIPVLLYTMEQVFLAQGLVYVFKWFLRRSVHSELDVESVRGERGLRALDGADETPSPTTETVRNDERLRADCAGVEEVKL</sequence>
<dbReference type="Pfam" id="PF13593">
    <property type="entry name" value="SBF_like"/>
    <property type="match status" value="1"/>
</dbReference>
<dbReference type="InterPro" id="IPR016833">
    <property type="entry name" value="Put_Na-Bile_cotransptr"/>
</dbReference>